<evidence type="ECO:0000313" key="2">
    <source>
        <dbReference type="Proteomes" id="UP000360750"/>
    </source>
</evidence>
<proteinExistence type="predicted"/>
<organism evidence="1 2">
    <name type="scientific">Gordonia paraffinivorans</name>
    <dbReference type="NCBI Taxonomy" id="175628"/>
    <lineage>
        <taxon>Bacteria</taxon>
        <taxon>Bacillati</taxon>
        <taxon>Actinomycetota</taxon>
        <taxon>Actinomycetes</taxon>
        <taxon>Mycobacteriales</taxon>
        <taxon>Gordoniaceae</taxon>
        <taxon>Gordonia</taxon>
    </lineage>
</organism>
<reference evidence="1 2" key="1">
    <citation type="submission" date="2019-02" db="EMBL/GenBank/DDBJ databases">
        <authorList>
            <consortium name="Pathogen Informatics"/>
        </authorList>
    </citation>
    <scope>NUCLEOTIDE SEQUENCE [LARGE SCALE GENOMIC DNA]</scope>
    <source>
        <strain evidence="1 2">3012STDY6756503</strain>
    </source>
</reference>
<evidence type="ECO:0008006" key="3">
    <source>
        <dbReference type="Google" id="ProtNLM"/>
    </source>
</evidence>
<protein>
    <recommendedName>
        <fullName evidence="3">Integral membrane protein</fullName>
    </recommendedName>
</protein>
<accession>A0ABD7V7R0</accession>
<gene>
    <name evidence="1" type="ORF">NCTC8139_03865</name>
</gene>
<dbReference type="AlphaFoldDB" id="A0ABD7V7R0"/>
<evidence type="ECO:0000313" key="1">
    <source>
        <dbReference type="EMBL" id="VFA90282.1"/>
    </source>
</evidence>
<comment type="caution">
    <text evidence="1">The sequence shown here is derived from an EMBL/GenBank/DDBJ whole genome shotgun (WGS) entry which is preliminary data.</text>
</comment>
<name>A0ABD7V7R0_9ACTN</name>
<sequence length="196" mass="19548">MGAADPPHAATRYDAAVTSALQTVHRMRGCAVGALSACTAVAAHGMADGVLPDSGSLVLMIAACAALGATVGTAVRRSPGPAATLGLLAAGQVLAHLCLSALDDLPAMLHHGVAPASPSMIAMHVAATGVTAGALRVAEAVLPALLTAIVALVQPVLDPPAAECPRLDRLVPARDARRDRHTIAPLGTRGPPVMAR</sequence>
<dbReference type="Proteomes" id="UP000360750">
    <property type="component" value="Unassembled WGS sequence"/>
</dbReference>
<dbReference type="EMBL" id="CAACYD010000007">
    <property type="protein sequence ID" value="VFA90282.1"/>
    <property type="molecule type" value="Genomic_DNA"/>
</dbReference>